<dbReference type="EMBL" id="CP013140">
    <property type="protein sequence ID" value="ALN57440.1"/>
    <property type="molecule type" value="Genomic_DNA"/>
</dbReference>
<dbReference type="KEGG" id="lez:GLE_2090"/>
<protein>
    <submittedName>
        <fullName evidence="1">Lipoprotein</fullName>
    </submittedName>
</protein>
<evidence type="ECO:0000313" key="2">
    <source>
        <dbReference type="Proteomes" id="UP000061569"/>
    </source>
</evidence>
<keyword evidence="1" id="KW-0449">Lipoprotein</keyword>
<sequence length="210" mass="21492">MNRRLFPAVGLLAAAVLAMAACSQSAPVNTAAPQETTAAPPAPPKAVPDPDADPVSRASPPMLTPVALGTFDPGNPVAQATTGKLTIDDLEMKGENGSLYKTERVAIVRGGDQYSAGQTYGATMQVEASQAVELRRVIEQTPPKETPANAFCGTHPTGFIALAKVSEATGDVIKLIALQGSDLPAASAQGVGLCASMFYMGKALPDKATS</sequence>
<proteinExistence type="predicted"/>
<dbReference type="AlphaFoldDB" id="A0A0S2DG35"/>
<name>A0A0S2DG35_LYSEN</name>
<organism evidence="1 2">
    <name type="scientific">Lysobacter enzymogenes</name>
    <dbReference type="NCBI Taxonomy" id="69"/>
    <lineage>
        <taxon>Bacteria</taxon>
        <taxon>Pseudomonadati</taxon>
        <taxon>Pseudomonadota</taxon>
        <taxon>Gammaproteobacteria</taxon>
        <taxon>Lysobacterales</taxon>
        <taxon>Lysobacteraceae</taxon>
        <taxon>Lysobacter</taxon>
    </lineage>
</organism>
<dbReference type="OrthoDB" id="5973468at2"/>
<dbReference type="PROSITE" id="PS51257">
    <property type="entry name" value="PROKAR_LIPOPROTEIN"/>
    <property type="match status" value="1"/>
</dbReference>
<reference evidence="1 2" key="1">
    <citation type="submission" date="2015-11" db="EMBL/GenBank/DDBJ databases">
        <title>Genome sequences of Lysobacter enzymogenes strain C3 and Lysobacter antibioticus ATCC 29479.</title>
        <authorList>
            <person name="Kobayashi D.Y."/>
        </authorList>
    </citation>
    <scope>NUCLEOTIDE SEQUENCE [LARGE SCALE GENOMIC DNA]</scope>
    <source>
        <strain evidence="1 2">C3</strain>
    </source>
</reference>
<dbReference type="PATRIC" id="fig|69.6.peg.2055"/>
<gene>
    <name evidence="1" type="ORF">GLE_2090</name>
</gene>
<accession>A0A0S2DG35</accession>
<evidence type="ECO:0000313" key="1">
    <source>
        <dbReference type="EMBL" id="ALN57440.1"/>
    </source>
</evidence>
<dbReference type="RefSeq" id="WP_057947271.1">
    <property type="nucleotide sequence ID" value="NZ_CP067396.1"/>
</dbReference>
<dbReference type="Proteomes" id="UP000061569">
    <property type="component" value="Chromosome"/>
</dbReference>